<dbReference type="EMBL" id="JABAGJ010000004">
    <property type="protein sequence ID" value="NMF02318.1"/>
    <property type="molecule type" value="Genomic_DNA"/>
</dbReference>
<evidence type="ECO:0000256" key="7">
    <source>
        <dbReference type="SAM" id="SignalP"/>
    </source>
</evidence>
<dbReference type="RefSeq" id="WP_168973458.1">
    <property type="nucleotide sequence ID" value="NZ_JABAGJ010000004.1"/>
</dbReference>
<evidence type="ECO:0000256" key="6">
    <source>
        <dbReference type="SAM" id="Phobius"/>
    </source>
</evidence>
<keyword evidence="6" id="KW-1133">Transmembrane helix</keyword>
<dbReference type="Pfam" id="PF00746">
    <property type="entry name" value="Gram_pos_anchor"/>
    <property type="match status" value="1"/>
</dbReference>
<keyword evidence="4" id="KW-0572">Peptidoglycan-anchor</keyword>
<dbReference type="InterPro" id="IPR013783">
    <property type="entry name" value="Ig-like_fold"/>
</dbReference>
<dbReference type="Proteomes" id="UP000583419">
    <property type="component" value="Unassembled WGS sequence"/>
</dbReference>
<dbReference type="Gene3D" id="2.60.40.740">
    <property type="match status" value="1"/>
</dbReference>
<feature type="domain" description="Gram-positive cocci surface proteins LPxTG" evidence="8">
    <location>
        <begin position="592"/>
        <end position="625"/>
    </location>
</feature>
<evidence type="ECO:0000313" key="10">
    <source>
        <dbReference type="EMBL" id="NMF02318.1"/>
    </source>
</evidence>
<evidence type="ECO:0000256" key="4">
    <source>
        <dbReference type="ARBA" id="ARBA00023088"/>
    </source>
</evidence>
<dbReference type="InterPro" id="IPR019931">
    <property type="entry name" value="LPXTG_anchor"/>
</dbReference>
<dbReference type="AlphaFoldDB" id="A0A848D7J3"/>
<proteinExistence type="predicted"/>
<evidence type="ECO:0000259" key="8">
    <source>
        <dbReference type="Pfam" id="PF00746"/>
    </source>
</evidence>
<organism evidence="10 11">
    <name type="scientific">Bifidobacterium boum</name>
    <dbReference type="NCBI Taxonomy" id="78343"/>
    <lineage>
        <taxon>Bacteria</taxon>
        <taxon>Bacillati</taxon>
        <taxon>Actinomycetota</taxon>
        <taxon>Actinomycetes</taxon>
        <taxon>Bifidobacteriales</taxon>
        <taxon>Bifidobacteriaceae</taxon>
        <taxon>Bifidobacterium</taxon>
    </lineage>
</organism>
<protein>
    <submittedName>
        <fullName evidence="10">LPXTG cell wall anchor domain-containing protein</fullName>
    </submittedName>
</protein>
<keyword evidence="6" id="KW-0812">Transmembrane</keyword>
<dbReference type="NCBIfam" id="TIGR01167">
    <property type="entry name" value="LPXTG_anchor"/>
    <property type="match status" value="1"/>
</dbReference>
<accession>A0A848D7J3</accession>
<feature type="region of interest" description="Disordered" evidence="5">
    <location>
        <begin position="163"/>
        <end position="183"/>
    </location>
</feature>
<gene>
    <name evidence="10" type="ORF">HF843_03860</name>
</gene>
<dbReference type="GO" id="GO:0005975">
    <property type="term" value="P:carbohydrate metabolic process"/>
    <property type="evidence" value="ECO:0007669"/>
    <property type="project" value="UniProtKB-ARBA"/>
</dbReference>
<feature type="compositionally biased region" description="Polar residues" evidence="5">
    <location>
        <begin position="163"/>
        <end position="174"/>
    </location>
</feature>
<feature type="transmembrane region" description="Helical" evidence="6">
    <location>
        <begin position="599"/>
        <end position="621"/>
    </location>
</feature>
<keyword evidence="2" id="KW-0964">Secreted</keyword>
<feature type="chain" id="PRO_5032533860" evidence="7">
    <location>
        <begin position="32"/>
        <end position="630"/>
    </location>
</feature>
<dbReference type="Pfam" id="PF17802">
    <property type="entry name" value="SpaA"/>
    <property type="match status" value="1"/>
</dbReference>
<keyword evidence="1" id="KW-0134">Cell wall</keyword>
<evidence type="ECO:0000256" key="1">
    <source>
        <dbReference type="ARBA" id="ARBA00022512"/>
    </source>
</evidence>
<feature type="domain" description="SpaA-like prealbumin fold" evidence="9">
    <location>
        <begin position="430"/>
        <end position="535"/>
    </location>
</feature>
<feature type="signal peptide" evidence="7">
    <location>
        <begin position="1"/>
        <end position="31"/>
    </location>
</feature>
<dbReference type="Gene3D" id="2.60.40.10">
    <property type="entry name" value="Immunoglobulins"/>
    <property type="match status" value="1"/>
</dbReference>
<name>A0A848D7J3_9BIFI</name>
<evidence type="ECO:0000256" key="2">
    <source>
        <dbReference type="ARBA" id="ARBA00022525"/>
    </source>
</evidence>
<dbReference type="InterPro" id="IPR041033">
    <property type="entry name" value="SpaA_PFL_dom_1"/>
</dbReference>
<comment type="caution">
    <text evidence="10">The sequence shown here is derived from an EMBL/GenBank/DDBJ whole genome shotgun (WGS) entry which is preliminary data.</text>
</comment>
<reference evidence="10 11" key="1">
    <citation type="submission" date="2020-04" db="EMBL/GenBank/DDBJ databases">
        <authorList>
            <person name="Hitch T.C.A."/>
            <person name="Wylensek D."/>
            <person name="Clavel T."/>
        </authorList>
    </citation>
    <scope>NUCLEOTIDE SEQUENCE [LARGE SCALE GENOMIC DNA]</scope>
    <source>
        <strain evidence="10 11">WCA-130-P53-4B</strain>
    </source>
</reference>
<evidence type="ECO:0000313" key="11">
    <source>
        <dbReference type="Proteomes" id="UP000583419"/>
    </source>
</evidence>
<evidence type="ECO:0000256" key="3">
    <source>
        <dbReference type="ARBA" id="ARBA00022729"/>
    </source>
</evidence>
<keyword evidence="3 7" id="KW-0732">Signal</keyword>
<sequence>MKTSLKRFFAGVAAAAMAVGGLALGATSAQAEGTDASTQKGSLTVKAANGTTGHTLKAYLVAAYNSGYQAYPQTDKDKPGQLNFDTFKYVVNKDDASAVVAALKDAKVVDASASDSVSVAEEGLKQLKSETSGTPFGYENGTATASAAERKFADALAAKLDATDSTKWTPSKKPQNLPLRDGSDEFTADLNPEGLYLVVDTYEPQEGLNSTRSVPMLVGTKFANLTKQPANVGEVNMKNIKMPVHKEVVTDKTGATANNKPSYNIGDTVYFHLSTTIPDYSGYAADPTLSPTSGKTRLLRLEDEFEEGKFTDTNVVSVKDSTTDIGKLMEGTDYDVYRKDNKLTVDLKKLVNGYAGAKHGWKKDDVIDVVVSGVLSANAKTTDTVNTNVTTGDDSNGNYNKVTLYYSNNPKDNSQANKVPGDTVNVYSFNLNVNKVDQDNKPLGGAKFKIYTKDSQTPLRFTKSGSTYKHTYAKVGTDGATETLVSDETSGETSGEINVEGLKAGTYVVTETHAPTGFFQGALPSYTVEIAEDYTHDKSNETSQPKSGDDWLTTLTYSYPKLDGNNLVTKNTSSTDKPDTSTATVKNVHSITQLPKTGAAGIAFFSIIGVAIVAMAALFAVRARKASRLA</sequence>
<evidence type="ECO:0000259" key="9">
    <source>
        <dbReference type="Pfam" id="PF17802"/>
    </source>
</evidence>
<evidence type="ECO:0000256" key="5">
    <source>
        <dbReference type="SAM" id="MobiDB-lite"/>
    </source>
</evidence>
<keyword evidence="6" id="KW-0472">Membrane</keyword>